<dbReference type="InterPro" id="IPR016177">
    <property type="entry name" value="DNA-bd_dom_sf"/>
</dbReference>
<protein>
    <recommendedName>
        <fullName evidence="6">AP2/ERF domain-containing protein</fullName>
    </recommendedName>
</protein>
<comment type="subcellular location">
    <subcellularLocation>
        <location evidence="1">Nucleus</location>
    </subcellularLocation>
</comment>
<organism evidence="7 8">
    <name type="scientific">Tetradesmus obliquus</name>
    <name type="common">Green alga</name>
    <name type="synonym">Acutodesmus obliquus</name>
    <dbReference type="NCBI Taxonomy" id="3088"/>
    <lineage>
        <taxon>Eukaryota</taxon>
        <taxon>Viridiplantae</taxon>
        <taxon>Chlorophyta</taxon>
        <taxon>core chlorophytes</taxon>
        <taxon>Chlorophyceae</taxon>
        <taxon>CS clade</taxon>
        <taxon>Sphaeropleales</taxon>
        <taxon>Scenedesmaceae</taxon>
        <taxon>Tetradesmus</taxon>
    </lineage>
</organism>
<evidence type="ECO:0000256" key="1">
    <source>
        <dbReference type="ARBA" id="ARBA00004123"/>
    </source>
</evidence>
<dbReference type="PANTHER" id="PTHR32467">
    <property type="entry name" value="AP2-LIKE ETHYLENE-RESPONSIVE TRANSCRIPTION FACTOR"/>
    <property type="match status" value="1"/>
</dbReference>
<dbReference type="SMART" id="SM00380">
    <property type="entry name" value="AP2"/>
    <property type="match status" value="1"/>
</dbReference>
<dbReference type="GO" id="GO:0005634">
    <property type="term" value="C:nucleus"/>
    <property type="evidence" value="ECO:0007669"/>
    <property type="project" value="UniProtKB-SubCell"/>
</dbReference>
<keyword evidence="8" id="KW-1185">Reference proteome</keyword>
<evidence type="ECO:0000256" key="4">
    <source>
        <dbReference type="ARBA" id="ARBA00023163"/>
    </source>
</evidence>
<keyword evidence="5" id="KW-0539">Nucleus</keyword>
<dbReference type="GO" id="GO:0003700">
    <property type="term" value="F:DNA-binding transcription factor activity"/>
    <property type="evidence" value="ECO:0007669"/>
    <property type="project" value="InterPro"/>
</dbReference>
<dbReference type="Proteomes" id="UP000256970">
    <property type="component" value="Unassembled WGS sequence"/>
</dbReference>
<dbReference type="Gene3D" id="3.30.730.10">
    <property type="entry name" value="AP2/ERF domain"/>
    <property type="match status" value="1"/>
</dbReference>
<proteinExistence type="predicted"/>
<dbReference type="InterPro" id="IPR036955">
    <property type="entry name" value="AP2/ERF_dom_sf"/>
</dbReference>
<keyword evidence="4" id="KW-0804">Transcription</keyword>
<name>A0A383VMJ3_TETOB</name>
<dbReference type="AlphaFoldDB" id="A0A383VMJ3"/>
<keyword evidence="3" id="KW-0238">DNA-binding</keyword>
<evidence type="ECO:0000259" key="6">
    <source>
        <dbReference type="PROSITE" id="PS51032"/>
    </source>
</evidence>
<dbReference type="PANTHER" id="PTHR32467:SF90">
    <property type="entry name" value="AP2-LIKE ETHYLENE-RESPONSIVE TRANSCRIPTION FACTOR AIL1"/>
    <property type="match status" value="1"/>
</dbReference>
<dbReference type="SUPFAM" id="SSF54171">
    <property type="entry name" value="DNA-binding domain"/>
    <property type="match status" value="1"/>
</dbReference>
<dbReference type="PROSITE" id="PS51032">
    <property type="entry name" value="AP2_ERF"/>
    <property type="match status" value="1"/>
</dbReference>
<evidence type="ECO:0000256" key="3">
    <source>
        <dbReference type="ARBA" id="ARBA00023125"/>
    </source>
</evidence>
<accession>A0A383VMJ3</accession>
<feature type="domain" description="AP2/ERF" evidence="6">
    <location>
        <begin position="6"/>
        <end position="62"/>
    </location>
</feature>
<evidence type="ECO:0000256" key="2">
    <source>
        <dbReference type="ARBA" id="ARBA00023015"/>
    </source>
</evidence>
<evidence type="ECO:0000256" key="5">
    <source>
        <dbReference type="ARBA" id="ARBA00023242"/>
    </source>
</evidence>
<reference evidence="7 8" key="1">
    <citation type="submission" date="2016-10" db="EMBL/GenBank/DDBJ databases">
        <authorList>
            <person name="Cai Z."/>
        </authorList>
    </citation>
    <scope>NUCLEOTIDE SEQUENCE [LARGE SCALE GENOMIC DNA]</scope>
</reference>
<evidence type="ECO:0000313" key="8">
    <source>
        <dbReference type="Proteomes" id="UP000256970"/>
    </source>
</evidence>
<dbReference type="GO" id="GO:0003677">
    <property type="term" value="F:DNA binding"/>
    <property type="evidence" value="ECO:0007669"/>
    <property type="project" value="UniProtKB-KW"/>
</dbReference>
<evidence type="ECO:0000313" key="7">
    <source>
        <dbReference type="EMBL" id="SZX66039.1"/>
    </source>
</evidence>
<dbReference type="EMBL" id="FNXT01000682">
    <property type="protein sequence ID" value="SZX66039.1"/>
    <property type="molecule type" value="Genomic_DNA"/>
</dbReference>
<sequence length="318" mass="32909">MLKASSFRGVTWSKRHLRWQAGISLQGRYLYVGIFDDEQEAAKAWDLVALKSRGISTATNFPVGSYLDTDGAILPHAKYDKLLSNRKAKWALGEAAPSSPCSCDCSSQQEKSWDLQRPIKRSTSPAAAATAAAAGCLREDAGRSSGGAFAASSKTSSSNSGSTASIARMPAAAAAAEADVAGGGSAADSAAAQSGAGAAALPEGWAAFSSARCTVGESTVTLSPFFAAAQHLTAALACAQTQQVQPAPQVVLLDAAAVDAWLPLPSLENEDLFAVTDQLLKELLVLPSTQPCLQQQQQQLLSCSAAPVRGMLDLLLQP</sequence>
<dbReference type="InterPro" id="IPR001471">
    <property type="entry name" value="AP2/ERF_dom"/>
</dbReference>
<gene>
    <name evidence="7" type="ORF">BQ4739_LOCUS6488</name>
</gene>
<keyword evidence="2" id="KW-0805">Transcription regulation</keyword>